<accession>A0ABU6X1H5</accession>
<dbReference type="EMBL" id="JASCZI010211456">
    <property type="protein sequence ID" value="MED6191807.1"/>
    <property type="molecule type" value="Genomic_DNA"/>
</dbReference>
<evidence type="ECO:0000313" key="1">
    <source>
        <dbReference type="EMBL" id="MED6191807.1"/>
    </source>
</evidence>
<protein>
    <submittedName>
        <fullName evidence="1">Uncharacterized protein</fullName>
    </submittedName>
</protein>
<proteinExistence type="predicted"/>
<reference evidence="1 2" key="1">
    <citation type="journal article" date="2023" name="Plants (Basel)">
        <title>Bridging the Gap: Combining Genomics and Transcriptomics Approaches to Understand Stylosanthes scabra, an Orphan Legume from the Brazilian Caatinga.</title>
        <authorList>
            <person name="Ferreira-Neto J.R.C."/>
            <person name="da Silva M.D."/>
            <person name="Binneck E."/>
            <person name="de Melo N.F."/>
            <person name="da Silva R.H."/>
            <person name="de Melo A.L.T.M."/>
            <person name="Pandolfi V."/>
            <person name="Bustamante F.O."/>
            <person name="Brasileiro-Vidal A.C."/>
            <person name="Benko-Iseppon A.M."/>
        </authorList>
    </citation>
    <scope>NUCLEOTIDE SEQUENCE [LARGE SCALE GENOMIC DNA]</scope>
    <source>
        <tissue evidence="1">Leaves</tissue>
    </source>
</reference>
<name>A0ABU6X1H5_9FABA</name>
<dbReference type="PANTHER" id="PTHR47481">
    <property type="match status" value="1"/>
</dbReference>
<gene>
    <name evidence="1" type="ORF">PIB30_004020</name>
</gene>
<sequence length="128" mass="14083">MGAPISDQEHTNVILDGLGNEYHPFITSINNREPPLSIPDLEASLMAEEELIKRLKKPDTTMVQVNVSQTANQNSRSNKQKVNKAIGIQTITTTGTTIIKTKGFREGATRPPSPNSNLKLYPIKIKST</sequence>
<dbReference type="PANTHER" id="PTHR47481:SF31">
    <property type="entry name" value="OS01G0873500 PROTEIN"/>
    <property type="match status" value="1"/>
</dbReference>
<comment type="caution">
    <text evidence="1">The sequence shown here is derived from an EMBL/GenBank/DDBJ whole genome shotgun (WGS) entry which is preliminary data.</text>
</comment>
<evidence type="ECO:0000313" key="2">
    <source>
        <dbReference type="Proteomes" id="UP001341840"/>
    </source>
</evidence>
<keyword evidence="2" id="KW-1185">Reference proteome</keyword>
<dbReference type="Proteomes" id="UP001341840">
    <property type="component" value="Unassembled WGS sequence"/>
</dbReference>
<organism evidence="1 2">
    <name type="scientific">Stylosanthes scabra</name>
    <dbReference type="NCBI Taxonomy" id="79078"/>
    <lineage>
        <taxon>Eukaryota</taxon>
        <taxon>Viridiplantae</taxon>
        <taxon>Streptophyta</taxon>
        <taxon>Embryophyta</taxon>
        <taxon>Tracheophyta</taxon>
        <taxon>Spermatophyta</taxon>
        <taxon>Magnoliopsida</taxon>
        <taxon>eudicotyledons</taxon>
        <taxon>Gunneridae</taxon>
        <taxon>Pentapetalae</taxon>
        <taxon>rosids</taxon>
        <taxon>fabids</taxon>
        <taxon>Fabales</taxon>
        <taxon>Fabaceae</taxon>
        <taxon>Papilionoideae</taxon>
        <taxon>50 kb inversion clade</taxon>
        <taxon>dalbergioids sensu lato</taxon>
        <taxon>Dalbergieae</taxon>
        <taxon>Pterocarpus clade</taxon>
        <taxon>Stylosanthes</taxon>
    </lineage>
</organism>